<evidence type="ECO:0000313" key="2">
    <source>
        <dbReference type="Proteomes" id="UP000033588"/>
    </source>
</evidence>
<gene>
    <name evidence="1" type="ORF">VC35_07430</name>
</gene>
<dbReference type="AlphaFoldDB" id="A0A0F4TW22"/>
<evidence type="ECO:0000313" key="1">
    <source>
        <dbReference type="EMBL" id="KJZ48244.1"/>
    </source>
</evidence>
<protein>
    <recommendedName>
        <fullName evidence="3">Peptidase M12B domain-containing protein</fullName>
    </recommendedName>
</protein>
<dbReference type="PATRIC" id="fig|294.132.peg.202"/>
<sequence length="192" mass="22091">MQPFEAPNVSKHTIFINTFIHDDVKEPQSQIFEKFFLPLIKEIEGFTGRRVSIQFIRNLQPYTNFVYENEDHQATANKWKVLALKYRNEKNLPYNKTTKFLLVTKNQLNNQAAGIAGAGQQFGIASLIRELYVGHEIGHMLDASHENGELLYRSGWWCDSYMMPAPTYLTSACHVYTNANRQRISAFLSDAP</sequence>
<evidence type="ECO:0008006" key="3">
    <source>
        <dbReference type="Google" id="ProtNLM"/>
    </source>
</evidence>
<organism evidence="1 2">
    <name type="scientific">Pseudomonas fluorescens</name>
    <dbReference type="NCBI Taxonomy" id="294"/>
    <lineage>
        <taxon>Bacteria</taxon>
        <taxon>Pseudomonadati</taxon>
        <taxon>Pseudomonadota</taxon>
        <taxon>Gammaproteobacteria</taxon>
        <taxon>Pseudomonadales</taxon>
        <taxon>Pseudomonadaceae</taxon>
        <taxon>Pseudomonas</taxon>
    </lineage>
</organism>
<dbReference type="EMBL" id="LACC01000011">
    <property type="protein sequence ID" value="KJZ48244.1"/>
    <property type="molecule type" value="Genomic_DNA"/>
</dbReference>
<accession>A0A0F4TW22</accession>
<comment type="caution">
    <text evidence="1">The sequence shown here is derived from an EMBL/GenBank/DDBJ whole genome shotgun (WGS) entry which is preliminary data.</text>
</comment>
<proteinExistence type="predicted"/>
<dbReference type="SUPFAM" id="SSF55486">
    <property type="entry name" value="Metalloproteases ('zincins'), catalytic domain"/>
    <property type="match status" value="1"/>
</dbReference>
<name>A0A0F4TW22_PSEFL</name>
<dbReference type="Proteomes" id="UP000033588">
    <property type="component" value="Unassembled WGS sequence"/>
</dbReference>
<reference evidence="1 2" key="1">
    <citation type="submission" date="2015-03" db="EMBL/GenBank/DDBJ databases">
        <title>Comparative genomics of Pseudomonas insights into diversity of traits involved in vanlence and defense.</title>
        <authorList>
            <person name="Qin Y."/>
        </authorList>
    </citation>
    <scope>NUCLEOTIDE SEQUENCE [LARGE SCALE GENOMIC DNA]</scope>
    <source>
        <strain evidence="1 2">C8</strain>
    </source>
</reference>